<keyword evidence="1" id="KW-0812">Transmembrane</keyword>
<feature type="transmembrane region" description="Helical" evidence="1">
    <location>
        <begin position="61"/>
        <end position="81"/>
    </location>
</feature>
<sequence length="108" mass="11964">MLTGLLWIFALTTTVLWSYGVLTAVGLLLGLSEFVQGFASSITADTGLAETKVDVARWAEAIAITLLILAWPAVCLVTLSAPHQPVYAMSWRARLYERMHALSSRRRW</sequence>
<proteinExistence type="predicted"/>
<feature type="transmembrane region" description="Helical" evidence="1">
    <location>
        <begin position="6"/>
        <end position="31"/>
    </location>
</feature>
<evidence type="ECO:0000256" key="1">
    <source>
        <dbReference type="SAM" id="Phobius"/>
    </source>
</evidence>
<evidence type="ECO:0000313" key="2">
    <source>
        <dbReference type="EMBL" id="AGS49893.1"/>
    </source>
</evidence>
<dbReference type="EMBL" id="KF264561">
    <property type="protein sequence ID" value="AGS49893.1"/>
    <property type="molecule type" value="Genomic_DNA"/>
</dbReference>
<keyword evidence="1" id="KW-0472">Membrane</keyword>
<reference evidence="2" key="1">
    <citation type="journal article" date="2013" name="Proc. Natl. Acad. Sci. U.S.A.">
        <title>Mapping gene clusters within arrayed metagenomic libraries to expand the structural diversity of biomedically relevant natural products.</title>
        <authorList>
            <person name="Owen J.G."/>
            <person name="Reddy B.V."/>
            <person name="Ternei M.A."/>
            <person name="Charlop-Powers Z."/>
            <person name="Calle P.Y."/>
            <person name="Kim J.H."/>
            <person name="Brady S.F."/>
        </authorList>
    </citation>
    <scope>NUCLEOTIDE SEQUENCE</scope>
</reference>
<keyword evidence="1" id="KW-1133">Transmembrane helix</keyword>
<dbReference type="AlphaFoldDB" id="S5TN84"/>
<accession>S5TN84</accession>
<name>S5TN84_9BACT</name>
<organism evidence="2">
    <name type="scientific">uncultured bacterium esnapd21</name>
    <dbReference type="NCBI Taxonomy" id="1366603"/>
    <lineage>
        <taxon>Bacteria</taxon>
        <taxon>environmental samples</taxon>
    </lineage>
</organism>
<protein>
    <submittedName>
        <fullName evidence="2">Uncharacterized protein</fullName>
    </submittedName>
</protein>